<dbReference type="InterPro" id="IPR004358">
    <property type="entry name" value="Sig_transdc_His_kin-like_C"/>
</dbReference>
<evidence type="ECO:0000313" key="7">
    <source>
        <dbReference type="EMBL" id="KST65055.1"/>
    </source>
</evidence>
<keyword evidence="4" id="KW-0808">Transferase</keyword>
<sequence length="381" mass="43553">MTNSITTDILAALNILVLERLDIGLFKVTGNVPNWLTRFCERNINIGKKIFIPQEEFPFLENFLIDAEEFWLNPHNRPLKSGFWIQQDLLGTECYLEASAIVISPQEMHEASEQRKILLVELLEDTYQEKQSFIQKARENQLNYQQFIKENQKKEILIHCLIHDVAGQLSGINCCLALLELENLTPKGKEHLEAGRKQSIKQEMLLREILNAFSSEVSSQEQFYTDPIHAPDVLTTTQEIIELLAPTFALNKINIQLAANIDLNINWKVVGDRSRLERVISNLLENAFRYSYPDSTVIVSLQQDQQYIVVTIEDEGSGVPSELTHSLFKKFYQGKDKSGKSGLGLYFCRITIERWGGKIGYSPRPQGGSCFWFRLPKVASA</sequence>
<dbReference type="EC" id="2.7.13.3" evidence="2"/>
<protein>
    <recommendedName>
        <fullName evidence="2">histidine kinase</fullName>
        <ecNumber evidence="2">2.7.13.3</ecNumber>
    </recommendedName>
</protein>
<dbReference type="InterPro" id="IPR036890">
    <property type="entry name" value="HATPase_C_sf"/>
</dbReference>
<accession>A0A0V7ZLA8</accession>
<evidence type="ECO:0000256" key="2">
    <source>
        <dbReference type="ARBA" id="ARBA00012438"/>
    </source>
</evidence>
<gene>
    <name evidence="7" type="ORF">BC008_19825</name>
</gene>
<dbReference type="PROSITE" id="PS50109">
    <property type="entry name" value="HIS_KIN"/>
    <property type="match status" value="1"/>
</dbReference>
<dbReference type="PANTHER" id="PTHR43547:SF2">
    <property type="entry name" value="HYBRID SIGNAL TRANSDUCTION HISTIDINE KINASE C"/>
    <property type="match status" value="1"/>
</dbReference>
<evidence type="ECO:0000256" key="4">
    <source>
        <dbReference type="ARBA" id="ARBA00022777"/>
    </source>
</evidence>
<dbReference type="Proteomes" id="UP000053372">
    <property type="component" value="Unassembled WGS sequence"/>
</dbReference>
<proteinExistence type="predicted"/>
<evidence type="ECO:0000256" key="5">
    <source>
        <dbReference type="ARBA" id="ARBA00023012"/>
    </source>
</evidence>
<dbReference type="Gene3D" id="3.30.565.10">
    <property type="entry name" value="Histidine kinase-like ATPase, C-terminal domain"/>
    <property type="match status" value="1"/>
</dbReference>
<dbReference type="GO" id="GO:0000155">
    <property type="term" value="F:phosphorelay sensor kinase activity"/>
    <property type="evidence" value="ECO:0007669"/>
    <property type="project" value="TreeGrafter"/>
</dbReference>
<dbReference type="RefSeq" id="WP_027845475.1">
    <property type="nucleotide sequence ID" value="NZ_LMTZ01000113.1"/>
</dbReference>
<dbReference type="PRINTS" id="PR00344">
    <property type="entry name" value="BCTRLSENSOR"/>
</dbReference>
<evidence type="ECO:0000313" key="8">
    <source>
        <dbReference type="Proteomes" id="UP000053372"/>
    </source>
</evidence>
<keyword evidence="8" id="KW-1185">Reference proteome</keyword>
<dbReference type="AlphaFoldDB" id="A0A0V7ZLA8"/>
<comment type="caution">
    <text evidence="7">The sequence shown here is derived from an EMBL/GenBank/DDBJ whole genome shotgun (WGS) entry which is preliminary data.</text>
</comment>
<dbReference type="InterPro" id="IPR003594">
    <property type="entry name" value="HATPase_dom"/>
</dbReference>
<dbReference type="EMBL" id="LMTZ01000113">
    <property type="protein sequence ID" value="KST65055.1"/>
    <property type="molecule type" value="Genomic_DNA"/>
</dbReference>
<reference evidence="7 8" key="1">
    <citation type="journal article" date="2015" name="Genome Announc.">
        <title>Draft Genome of the Euendolithic (true boring) Cyanobacterium Mastigocoleus testarum strain BC008.</title>
        <authorList>
            <person name="Guida B.S."/>
            <person name="Garcia-Pichel F."/>
        </authorList>
    </citation>
    <scope>NUCLEOTIDE SEQUENCE [LARGE SCALE GENOMIC DNA]</scope>
    <source>
        <strain evidence="7 8">BC008</strain>
    </source>
</reference>
<evidence type="ECO:0000256" key="1">
    <source>
        <dbReference type="ARBA" id="ARBA00000085"/>
    </source>
</evidence>
<dbReference type="SMART" id="SM00387">
    <property type="entry name" value="HATPase_c"/>
    <property type="match status" value="1"/>
</dbReference>
<dbReference type="InterPro" id="IPR005467">
    <property type="entry name" value="His_kinase_dom"/>
</dbReference>
<dbReference type="PANTHER" id="PTHR43547">
    <property type="entry name" value="TWO-COMPONENT HISTIDINE KINASE"/>
    <property type="match status" value="1"/>
</dbReference>
<evidence type="ECO:0000259" key="6">
    <source>
        <dbReference type="PROSITE" id="PS50109"/>
    </source>
</evidence>
<dbReference type="OrthoDB" id="506182at2"/>
<name>A0A0V7ZLA8_9CYAN</name>
<dbReference type="Pfam" id="PF02518">
    <property type="entry name" value="HATPase_c"/>
    <property type="match status" value="1"/>
</dbReference>
<organism evidence="7 8">
    <name type="scientific">Mastigocoleus testarum BC008</name>
    <dbReference type="NCBI Taxonomy" id="371196"/>
    <lineage>
        <taxon>Bacteria</taxon>
        <taxon>Bacillati</taxon>
        <taxon>Cyanobacteriota</taxon>
        <taxon>Cyanophyceae</taxon>
        <taxon>Nostocales</taxon>
        <taxon>Hapalosiphonaceae</taxon>
        <taxon>Mastigocoleus</taxon>
    </lineage>
</organism>
<keyword evidence="3" id="KW-0597">Phosphoprotein</keyword>
<keyword evidence="4" id="KW-0418">Kinase</keyword>
<dbReference type="SUPFAM" id="SSF55874">
    <property type="entry name" value="ATPase domain of HSP90 chaperone/DNA topoisomerase II/histidine kinase"/>
    <property type="match status" value="1"/>
</dbReference>
<comment type="catalytic activity">
    <reaction evidence="1">
        <text>ATP + protein L-histidine = ADP + protein N-phospho-L-histidine.</text>
        <dbReference type="EC" id="2.7.13.3"/>
    </reaction>
</comment>
<feature type="domain" description="Histidine kinase" evidence="6">
    <location>
        <begin position="160"/>
        <end position="379"/>
    </location>
</feature>
<keyword evidence="5" id="KW-0902">Two-component regulatory system</keyword>
<evidence type="ECO:0000256" key="3">
    <source>
        <dbReference type="ARBA" id="ARBA00022553"/>
    </source>
</evidence>